<reference evidence="1" key="1">
    <citation type="submission" date="2016-08" db="EMBL/GenBank/DDBJ databases">
        <authorList>
            <person name="Ngugi D.K."/>
            <person name="Miyake S."/>
            <person name="Stingl U."/>
        </authorList>
    </citation>
    <scope>NUCLEOTIDE SEQUENCE</scope>
    <source>
        <strain evidence="1">SCG-B11WGA-EpuloA1</strain>
    </source>
</reference>
<organism evidence="1 2">
    <name type="scientific">Candidatus Epulonipiscium fishelsonii</name>
    <dbReference type="NCBI Taxonomy" id="77094"/>
    <lineage>
        <taxon>Bacteria</taxon>
        <taxon>Bacillati</taxon>
        <taxon>Bacillota</taxon>
        <taxon>Clostridia</taxon>
        <taxon>Lachnospirales</taxon>
        <taxon>Lachnospiraceae</taxon>
        <taxon>Candidatus Epulonipiscium</taxon>
    </lineage>
</organism>
<proteinExistence type="predicted"/>
<evidence type="ECO:0000313" key="1">
    <source>
        <dbReference type="EMBL" id="ONI37919.1"/>
    </source>
</evidence>
<comment type="caution">
    <text evidence="1">The sequence shown here is derived from an EMBL/GenBank/DDBJ whole genome shotgun (WGS) entry which is preliminary data.</text>
</comment>
<name>A0ACC8X7P4_9FIRM</name>
<gene>
    <name evidence="1" type="ORF">AN396_12220</name>
</gene>
<dbReference type="EMBL" id="LJDB01000102">
    <property type="protein sequence ID" value="ONI37919.1"/>
    <property type="molecule type" value="Genomic_DNA"/>
</dbReference>
<evidence type="ECO:0000313" key="2">
    <source>
        <dbReference type="Proteomes" id="UP000188605"/>
    </source>
</evidence>
<sequence length="323" mass="38677">MKIKFVDFWSGFNPQKNIFIDILNKKYKVLLSSDPDYIIYSYFGNEYLKYKCVRIFYTGENIIPDFNLCDYGIGFSYINFQDRYVRFPLYLFNIYEEDYNKALQKHINNQDILKEKNKFCNFIYSNRKAHPVRDKIFYAINEYKKVDSGGRHLNNIGESVRNKYAFQLKYKFSIACENATTAGYTTEKILQAFSAKTIPIYWGDPSIANEFNPKAFIDCHEYTSFNQVLNKIEELDNNDALYLKMINEPMFTKEQLMHQKNMQNDLEKFLYSIFDQPLEKAFRRERFFKGKQYENIIKRRLVIDMIVNLIKMIFKKIINIIKG</sequence>
<dbReference type="Proteomes" id="UP000188605">
    <property type="component" value="Unassembled WGS sequence"/>
</dbReference>
<accession>A0ACC8X7P4</accession>
<protein>
    <submittedName>
        <fullName evidence="1">Uncharacterized protein</fullName>
    </submittedName>
</protein>
<keyword evidence="2" id="KW-1185">Reference proteome</keyword>